<dbReference type="EMBL" id="FRAR01000007">
    <property type="protein sequence ID" value="SHK12796.1"/>
    <property type="molecule type" value="Genomic_DNA"/>
</dbReference>
<evidence type="ECO:0000313" key="2">
    <source>
        <dbReference type="EMBL" id="SHK12796.1"/>
    </source>
</evidence>
<name>A0A1M6PY61_9FIRM</name>
<reference evidence="3" key="1">
    <citation type="submission" date="2016-11" db="EMBL/GenBank/DDBJ databases">
        <authorList>
            <person name="Varghese N."/>
            <person name="Submissions S."/>
        </authorList>
    </citation>
    <scope>NUCLEOTIDE SEQUENCE [LARGE SCALE GENOMIC DNA]</scope>
    <source>
        <strain evidence="3">DSM 10349</strain>
    </source>
</reference>
<dbReference type="Proteomes" id="UP000183997">
    <property type="component" value="Unassembled WGS sequence"/>
</dbReference>
<feature type="region of interest" description="Disordered" evidence="1">
    <location>
        <begin position="65"/>
        <end position="84"/>
    </location>
</feature>
<sequence length="84" mass="9268">MRKAALSGGHFSFLELSFQMVFSGLGQVKPFKVANTGGMHTIGALWKRYTVAGVKTIVQNKNIARGQTRRGRFKKPPDQPSAVY</sequence>
<evidence type="ECO:0000313" key="3">
    <source>
        <dbReference type="Proteomes" id="UP000183997"/>
    </source>
</evidence>
<gene>
    <name evidence="2" type="ORF">SAMN02745123_00783</name>
</gene>
<evidence type="ECO:0000256" key="1">
    <source>
        <dbReference type="SAM" id="MobiDB-lite"/>
    </source>
</evidence>
<organism evidence="2 3">
    <name type="scientific">Desulforamulus aeronauticus DSM 10349</name>
    <dbReference type="NCBI Taxonomy" id="1121421"/>
    <lineage>
        <taxon>Bacteria</taxon>
        <taxon>Bacillati</taxon>
        <taxon>Bacillota</taxon>
        <taxon>Clostridia</taxon>
        <taxon>Eubacteriales</taxon>
        <taxon>Peptococcaceae</taxon>
        <taxon>Desulforamulus</taxon>
    </lineage>
</organism>
<dbReference type="AlphaFoldDB" id="A0A1M6PY61"/>
<protein>
    <submittedName>
        <fullName evidence="2">Uncharacterized protein</fullName>
    </submittedName>
</protein>
<dbReference type="STRING" id="1121421.SAMN02745123_00783"/>
<keyword evidence="3" id="KW-1185">Reference proteome</keyword>
<accession>A0A1M6PY61</accession>
<proteinExistence type="predicted"/>